<proteinExistence type="predicted"/>
<evidence type="ECO:0000313" key="1">
    <source>
        <dbReference type="EMBL" id="TNN52913.1"/>
    </source>
</evidence>
<name>A0A4Z2GJ62_9TELE</name>
<evidence type="ECO:0000313" key="2">
    <source>
        <dbReference type="Proteomes" id="UP000314294"/>
    </source>
</evidence>
<sequence>MCACARCNAEQGKPPPLPPSRRDYVEAKGSAASRGVWSGIRPAESGMKGRGCWEAGTVRSLCNSGCLSKVNQGTTSAPQRAERRLQLGHCFKKATHSRAGVMRGLTLSPSHLVDSHVIVTLRTAVRPEFRICEQ</sequence>
<organism evidence="1 2">
    <name type="scientific">Liparis tanakae</name>
    <name type="common">Tanaka's snailfish</name>
    <dbReference type="NCBI Taxonomy" id="230148"/>
    <lineage>
        <taxon>Eukaryota</taxon>
        <taxon>Metazoa</taxon>
        <taxon>Chordata</taxon>
        <taxon>Craniata</taxon>
        <taxon>Vertebrata</taxon>
        <taxon>Euteleostomi</taxon>
        <taxon>Actinopterygii</taxon>
        <taxon>Neopterygii</taxon>
        <taxon>Teleostei</taxon>
        <taxon>Neoteleostei</taxon>
        <taxon>Acanthomorphata</taxon>
        <taxon>Eupercaria</taxon>
        <taxon>Perciformes</taxon>
        <taxon>Cottioidei</taxon>
        <taxon>Cottales</taxon>
        <taxon>Liparidae</taxon>
        <taxon>Liparis</taxon>
    </lineage>
</organism>
<keyword evidence="2" id="KW-1185">Reference proteome</keyword>
<gene>
    <name evidence="1" type="ORF">EYF80_036851</name>
</gene>
<comment type="caution">
    <text evidence="1">The sequence shown here is derived from an EMBL/GenBank/DDBJ whole genome shotgun (WGS) entry which is preliminary data.</text>
</comment>
<dbReference type="EMBL" id="SRLO01000532">
    <property type="protein sequence ID" value="TNN52913.1"/>
    <property type="molecule type" value="Genomic_DNA"/>
</dbReference>
<dbReference type="AlphaFoldDB" id="A0A4Z2GJ62"/>
<accession>A0A4Z2GJ62</accession>
<dbReference type="Proteomes" id="UP000314294">
    <property type="component" value="Unassembled WGS sequence"/>
</dbReference>
<reference evidence="1 2" key="1">
    <citation type="submission" date="2019-03" db="EMBL/GenBank/DDBJ databases">
        <title>First draft genome of Liparis tanakae, snailfish: a comprehensive survey of snailfish specific genes.</title>
        <authorList>
            <person name="Kim W."/>
            <person name="Song I."/>
            <person name="Jeong J.-H."/>
            <person name="Kim D."/>
            <person name="Kim S."/>
            <person name="Ryu S."/>
            <person name="Song J.Y."/>
            <person name="Lee S.K."/>
        </authorList>
    </citation>
    <scope>NUCLEOTIDE SEQUENCE [LARGE SCALE GENOMIC DNA]</scope>
    <source>
        <tissue evidence="1">Muscle</tissue>
    </source>
</reference>
<protein>
    <submittedName>
        <fullName evidence="1">Uncharacterized protein</fullName>
    </submittedName>
</protein>